<name>A0A1M6CJE5_9FIRM</name>
<feature type="transmembrane region" description="Helical" evidence="8">
    <location>
        <begin position="305"/>
        <end position="327"/>
    </location>
</feature>
<evidence type="ECO:0000313" key="10">
    <source>
        <dbReference type="Proteomes" id="UP000184536"/>
    </source>
</evidence>
<dbReference type="AlphaFoldDB" id="A0A1M6CJE5"/>
<evidence type="ECO:0000256" key="8">
    <source>
        <dbReference type="SAM" id="Phobius"/>
    </source>
</evidence>
<dbReference type="InterPro" id="IPR004776">
    <property type="entry name" value="Mem_transp_PIN-like"/>
</dbReference>
<evidence type="ECO:0008006" key="11">
    <source>
        <dbReference type="Google" id="ProtNLM"/>
    </source>
</evidence>
<evidence type="ECO:0000256" key="5">
    <source>
        <dbReference type="ARBA" id="ARBA00022692"/>
    </source>
</evidence>
<dbReference type="STRING" id="1121919.SAMN02745975_00234"/>
<reference evidence="10" key="1">
    <citation type="submission" date="2016-11" db="EMBL/GenBank/DDBJ databases">
        <authorList>
            <person name="Varghese N."/>
            <person name="Submissions S."/>
        </authorList>
    </citation>
    <scope>NUCLEOTIDE SEQUENCE [LARGE SCALE GENOMIC DNA]</scope>
    <source>
        <strain evidence="10">DSM 17957</strain>
    </source>
</reference>
<evidence type="ECO:0000256" key="6">
    <source>
        <dbReference type="ARBA" id="ARBA00022989"/>
    </source>
</evidence>
<protein>
    <recommendedName>
        <fullName evidence="11">AEC family transporter</fullName>
    </recommendedName>
</protein>
<organism evidence="9 10">
    <name type="scientific">Geosporobacter subterraneus DSM 17957</name>
    <dbReference type="NCBI Taxonomy" id="1121919"/>
    <lineage>
        <taxon>Bacteria</taxon>
        <taxon>Bacillati</taxon>
        <taxon>Bacillota</taxon>
        <taxon>Clostridia</taxon>
        <taxon>Peptostreptococcales</taxon>
        <taxon>Thermotaleaceae</taxon>
        <taxon>Geosporobacter</taxon>
    </lineage>
</organism>
<feature type="transmembrane region" description="Helical" evidence="8">
    <location>
        <begin position="53"/>
        <end position="70"/>
    </location>
</feature>
<keyword evidence="4" id="KW-1003">Cell membrane</keyword>
<keyword evidence="5 8" id="KW-0812">Transmembrane</keyword>
<keyword evidence="6 8" id="KW-1133">Transmembrane helix</keyword>
<dbReference type="GO" id="GO:0055085">
    <property type="term" value="P:transmembrane transport"/>
    <property type="evidence" value="ECO:0007669"/>
    <property type="project" value="InterPro"/>
</dbReference>
<feature type="transmembrane region" description="Helical" evidence="8">
    <location>
        <begin position="114"/>
        <end position="136"/>
    </location>
</feature>
<dbReference type="Gene3D" id="1.20.1530.20">
    <property type="match status" value="1"/>
</dbReference>
<accession>A0A1M6CJE5</accession>
<feature type="transmembrane region" description="Helical" evidence="8">
    <location>
        <begin position="214"/>
        <end position="236"/>
    </location>
</feature>
<dbReference type="PANTHER" id="PTHR36838">
    <property type="entry name" value="AUXIN EFFLUX CARRIER FAMILY PROTEIN"/>
    <property type="match status" value="1"/>
</dbReference>
<feature type="transmembrane region" description="Helical" evidence="8">
    <location>
        <begin position="15"/>
        <end position="32"/>
    </location>
</feature>
<evidence type="ECO:0000313" key="9">
    <source>
        <dbReference type="EMBL" id="SHI61152.1"/>
    </source>
</evidence>
<dbReference type="EMBL" id="FQZV01000004">
    <property type="protein sequence ID" value="SHI61152.1"/>
    <property type="molecule type" value="Genomic_DNA"/>
</dbReference>
<keyword evidence="7 8" id="KW-0472">Membrane</keyword>
<dbReference type="InterPro" id="IPR038770">
    <property type="entry name" value="Na+/solute_symporter_sf"/>
</dbReference>
<dbReference type="PANTHER" id="PTHR36838:SF1">
    <property type="entry name" value="SLR1864 PROTEIN"/>
    <property type="match status" value="1"/>
</dbReference>
<feature type="transmembrane region" description="Helical" evidence="8">
    <location>
        <begin position="142"/>
        <end position="164"/>
    </location>
</feature>
<gene>
    <name evidence="9" type="ORF">SAMN02745975_00234</name>
</gene>
<proteinExistence type="inferred from homology"/>
<sequence length="328" mass="35412">MGIPHDIIVGYKGGFLLQTLNQIFILFLLILIGYGCKKLHVISNNMNQDVSKLVTSVALPALIISSLSSYSFTREALARSGILVMISCAVYALSILIATFAPKLLKIEGSTRDIFQFITVFSNVGFMGYPVVNAIYGEQGVFYAAIYNLPFNAVLWTYGVMVLSRPLMEKNAAALDQRGSIDFKLLVNPGLISVFIGFGLFVTSTKLPGPIFSAFQMVGNTSTPLSMIFIGSILADTKINEIFANNKIFMAGCMRLLVIPLLVLGILKALDFQGIMAGIPVLITGMPAAANCAIMSTRYGNDYQLASQAVFVSTVLSMVTIPAIAMLL</sequence>
<comment type="similarity">
    <text evidence="2">Belongs to the auxin efflux carrier (TC 2.A.69) family.</text>
</comment>
<keyword evidence="10" id="KW-1185">Reference proteome</keyword>
<dbReference type="Pfam" id="PF03547">
    <property type="entry name" value="Mem_trans"/>
    <property type="match status" value="1"/>
</dbReference>
<feature type="transmembrane region" description="Helical" evidence="8">
    <location>
        <begin position="82"/>
        <end position="102"/>
    </location>
</feature>
<feature type="transmembrane region" description="Helical" evidence="8">
    <location>
        <begin position="185"/>
        <end position="202"/>
    </location>
</feature>
<dbReference type="Proteomes" id="UP000184536">
    <property type="component" value="Unassembled WGS sequence"/>
</dbReference>
<comment type="subcellular location">
    <subcellularLocation>
        <location evidence="1">Cell membrane</location>
        <topology evidence="1">Multi-pass membrane protein</topology>
    </subcellularLocation>
</comment>
<evidence type="ECO:0000256" key="1">
    <source>
        <dbReference type="ARBA" id="ARBA00004651"/>
    </source>
</evidence>
<keyword evidence="3" id="KW-0813">Transport</keyword>
<evidence type="ECO:0000256" key="4">
    <source>
        <dbReference type="ARBA" id="ARBA00022475"/>
    </source>
</evidence>
<evidence type="ECO:0000256" key="3">
    <source>
        <dbReference type="ARBA" id="ARBA00022448"/>
    </source>
</evidence>
<dbReference type="GO" id="GO:0005886">
    <property type="term" value="C:plasma membrane"/>
    <property type="evidence" value="ECO:0007669"/>
    <property type="project" value="UniProtKB-SubCell"/>
</dbReference>
<feature type="transmembrane region" description="Helical" evidence="8">
    <location>
        <begin position="273"/>
        <end position="293"/>
    </location>
</feature>
<evidence type="ECO:0000256" key="2">
    <source>
        <dbReference type="ARBA" id="ARBA00010145"/>
    </source>
</evidence>
<feature type="transmembrane region" description="Helical" evidence="8">
    <location>
        <begin position="248"/>
        <end position="267"/>
    </location>
</feature>
<evidence type="ECO:0000256" key="7">
    <source>
        <dbReference type="ARBA" id="ARBA00023136"/>
    </source>
</evidence>
<dbReference type="OrthoDB" id="9798064at2"/>